<dbReference type="PANTHER" id="PTHR35546:SF100">
    <property type="entry name" value="F-BOX DOMAIN-CONTAINING PROTEIN"/>
    <property type="match status" value="1"/>
</dbReference>
<reference evidence="4 5" key="1">
    <citation type="submission" date="2023-03" db="EMBL/GenBank/DDBJ databases">
        <title>WGS of Gossypium arboreum.</title>
        <authorList>
            <person name="Yu D."/>
        </authorList>
    </citation>
    <scope>NUCLEOTIDE SEQUENCE [LARGE SCALE GENOMIC DNA]</scope>
    <source>
        <tissue evidence="4">Leaf</tissue>
    </source>
</reference>
<dbReference type="Pfam" id="PF00646">
    <property type="entry name" value="F-box"/>
    <property type="match status" value="1"/>
</dbReference>
<accession>A0ABR0N2F3</accession>
<gene>
    <name evidence="4" type="ORF">PVK06_039263</name>
</gene>
<dbReference type="EMBL" id="JARKNE010000011">
    <property type="protein sequence ID" value="KAK5784736.1"/>
    <property type="molecule type" value="Genomic_DNA"/>
</dbReference>
<dbReference type="Proteomes" id="UP001358586">
    <property type="component" value="Chromosome 11"/>
</dbReference>
<evidence type="ECO:0008006" key="6">
    <source>
        <dbReference type="Google" id="ProtNLM"/>
    </source>
</evidence>
<comment type="caution">
    <text evidence="4">The sequence shown here is derived from an EMBL/GenBank/DDBJ whole genome shotgun (WGS) entry which is preliminary data.</text>
</comment>
<dbReference type="InterPro" id="IPR017451">
    <property type="entry name" value="F-box-assoc_interact_dom"/>
</dbReference>
<dbReference type="InterPro" id="IPR001810">
    <property type="entry name" value="F-box_dom"/>
</dbReference>
<dbReference type="PANTHER" id="PTHR35546">
    <property type="entry name" value="F-BOX PROTEIN INTERACTION DOMAIN PROTEIN-RELATED"/>
    <property type="match status" value="1"/>
</dbReference>
<evidence type="ECO:0000259" key="1">
    <source>
        <dbReference type="Pfam" id="PF00646"/>
    </source>
</evidence>
<dbReference type="InterPro" id="IPR055290">
    <property type="entry name" value="At3g26010-like"/>
</dbReference>
<dbReference type="Pfam" id="PF07734">
    <property type="entry name" value="FBA_1"/>
    <property type="match status" value="1"/>
</dbReference>
<dbReference type="InterPro" id="IPR056592">
    <property type="entry name" value="Beta-prop_At3g26010-like"/>
</dbReference>
<dbReference type="InterPro" id="IPR006527">
    <property type="entry name" value="F-box-assoc_dom_typ1"/>
</dbReference>
<protein>
    <recommendedName>
        <fullName evidence="6">F-box protein At5g49610-like</fullName>
    </recommendedName>
</protein>
<name>A0ABR0N2F3_GOSAR</name>
<feature type="domain" description="F-box associated beta-propeller type 1" evidence="2">
    <location>
        <begin position="110"/>
        <end position="239"/>
    </location>
</feature>
<evidence type="ECO:0000313" key="4">
    <source>
        <dbReference type="EMBL" id="KAK5784736.1"/>
    </source>
</evidence>
<feature type="domain" description="F-box" evidence="1">
    <location>
        <begin position="27"/>
        <end position="57"/>
    </location>
</feature>
<feature type="domain" description="F-box protein At3g26010-like beta-propeller" evidence="3">
    <location>
        <begin position="524"/>
        <end position="693"/>
    </location>
</feature>
<keyword evidence="5" id="KW-1185">Reference proteome</keyword>
<dbReference type="SUPFAM" id="SSF81383">
    <property type="entry name" value="F-box domain"/>
    <property type="match status" value="2"/>
</dbReference>
<sequence length="784" mass="88188">MDRGKKLTNFYGNKNNKIYMDLKDIVRENALRYLPAKSLFRCFGVCRDWKHLISTPFFAHNQSNSFHSVSGFFYQSQAGLPSFMSLDPVAYGVPDPSLKFLPEPVDIRSSCNGLLCCQGRTGYKAYYICNPVTKQWKKLPKPDADHGSDPAVVLVFEPSLLNFTADYKLVCAFPSELDGYEFEIYSSEKRSWIISREICFSERKVMPKSGIHVNGTVYWQTMGFGITAFDLNSERFQLLDSVVGTLGMRNGKLCSAYVHAQNLVVNMLSNTHSNTMQMNSHAKMWEEMQPKIHVDISLPASSNNNASGRYGYGHGGVVFIGGDVVLLSNGNKFYSYEMKKRASKDLGELDIDTKAGIVGILPRSDSLLPSVRFGFMADFEGNNRETLEDDFCLLEDSDLEGDVDERFYELPILSPKAKAKTPVDYNKALKYVDRKEAGLEDVLRDHALHLLPAKTLFRFKTVSRRWDQWISSPLFAHRQTTYFKNVSGLFCQVADHSPSFISFNQDAYGMPDPSLSFLPEPVKVRSSCNGLVCCQGIEEDTYYICSPVTKEWKKLPRPNLYHGAKAGVVLAFEPYLLNFNESYELVCAVTFSDYPVVYFEIYSSRSSSWRVSDTICYELDGSGLHDGGYYMKGVVHWESSSGVILAFGLRDEQYGFLPLPANDEGYGNGALAMKHGELCYIQPRYQDNVCTINIHGNMDMSLKSVINLPYDAGSTFGVCRALGFINGDILILGLGTRVISYRVKEQKVELISQHEGGACTRYIPYVNSLVSVRHPLIRDRGLIV</sequence>
<evidence type="ECO:0000259" key="2">
    <source>
        <dbReference type="Pfam" id="PF07734"/>
    </source>
</evidence>
<organism evidence="4 5">
    <name type="scientific">Gossypium arboreum</name>
    <name type="common">Tree cotton</name>
    <name type="synonym">Gossypium nanking</name>
    <dbReference type="NCBI Taxonomy" id="29729"/>
    <lineage>
        <taxon>Eukaryota</taxon>
        <taxon>Viridiplantae</taxon>
        <taxon>Streptophyta</taxon>
        <taxon>Embryophyta</taxon>
        <taxon>Tracheophyta</taxon>
        <taxon>Spermatophyta</taxon>
        <taxon>Magnoliopsida</taxon>
        <taxon>eudicotyledons</taxon>
        <taxon>Gunneridae</taxon>
        <taxon>Pentapetalae</taxon>
        <taxon>rosids</taxon>
        <taxon>malvids</taxon>
        <taxon>Malvales</taxon>
        <taxon>Malvaceae</taxon>
        <taxon>Malvoideae</taxon>
        <taxon>Gossypium</taxon>
    </lineage>
</organism>
<proteinExistence type="predicted"/>
<dbReference type="InterPro" id="IPR036047">
    <property type="entry name" value="F-box-like_dom_sf"/>
</dbReference>
<dbReference type="NCBIfam" id="TIGR01640">
    <property type="entry name" value="F_box_assoc_1"/>
    <property type="match status" value="2"/>
</dbReference>
<evidence type="ECO:0000259" key="3">
    <source>
        <dbReference type="Pfam" id="PF24750"/>
    </source>
</evidence>
<dbReference type="Pfam" id="PF24750">
    <property type="entry name" value="b-prop_At3g26010-like"/>
    <property type="match status" value="1"/>
</dbReference>
<evidence type="ECO:0000313" key="5">
    <source>
        <dbReference type="Proteomes" id="UP001358586"/>
    </source>
</evidence>